<dbReference type="Proteomes" id="UP000886653">
    <property type="component" value="Unassembled WGS sequence"/>
</dbReference>
<evidence type="ECO:0000313" key="2">
    <source>
        <dbReference type="EMBL" id="KAG0139948.1"/>
    </source>
</evidence>
<organism evidence="2 3">
    <name type="scientific">Cronartium quercuum f. sp. fusiforme G11</name>
    <dbReference type="NCBI Taxonomy" id="708437"/>
    <lineage>
        <taxon>Eukaryota</taxon>
        <taxon>Fungi</taxon>
        <taxon>Dikarya</taxon>
        <taxon>Basidiomycota</taxon>
        <taxon>Pucciniomycotina</taxon>
        <taxon>Pucciniomycetes</taxon>
        <taxon>Pucciniales</taxon>
        <taxon>Coleosporiaceae</taxon>
        <taxon>Cronartium</taxon>
    </lineage>
</organism>
<keyword evidence="1" id="KW-0732">Signal</keyword>
<comment type="caution">
    <text evidence="2">The sequence shown here is derived from an EMBL/GenBank/DDBJ whole genome shotgun (WGS) entry which is preliminary data.</text>
</comment>
<dbReference type="AlphaFoldDB" id="A0A9P6N6F0"/>
<dbReference type="EMBL" id="MU167496">
    <property type="protein sequence ID" value="KAG0139948.1"/>
    <property type="molecule type" value="Genomic_DNA"/>
</dbReference>
<accession>A0A9P6N6F0</accession>
<evidence type="ECO:0000256" key="1">
    <source>
        <dbReference type="SAM" id="SignalP"/>
    </source>
</evidence>
<feature type="signal peptide" evidence="1">
    <location>
        <begin position="1"/>
        <end position="17"/>
    </location>
</feature>
<keyword evidence="3" id="KW-1185">Reference proteome</keyword>
<evidence type="ECO:0008006" key="4">
    <source>
        <dbReference type="Google" id="ProtNLM"/>
    </source>
</evidence>
<protein>
    <recommendedName>
        <fullName evidence="4">Secreted protein</fullName>
    </recommendedName>
</protein>
<evidence type="ECO:0000313" key="3">
    <source>
        <dbReference type="Proteomes" id="UP000886653"/>
    </source>
</evidence>
<reference evidence="2" key="1">
    <citation type="submission" date="2013-11" db="EMBL/GenBank/DDBJ databases">
        <title>Genome sequence of the fusiform rust pathogen reveals effectors for host alternation and coevolution with pine.</title>
        <authorList>
            <consortium name="DOE Joint Genome Institute"/>
            <person name="Smith K."/>
            <person name="Pendleton A."/>
            <person name="Kubisiak T."/>
            <person name="Anderson C."/>
            <person name="Salamov A."/>
            <person name="Aerts A."/>
            <person name="Riley R."/>
            <person name="Clum A."/>
            <person name="Lindquist E."/>
            <person name="Ence D."/>
            <person name="Campbell M."/>
            <person name="Kronenberg Z."/>
            <person name="Feau N."/>
            <person name="Dhillon B."/>
            <person name="Hamelin R."/>
            <person name="Burleigh J."/>
            <person name="Smith J."/>
            <person name="Yandell M."/>
            <person name="Nelson C."/>
            <person name="Grigoriev I."/>
            <person name="Davis J."/>
        </authorList>
    </citation>
    <scope>NUCLEOTIDE SEQUENCE</scope>
    <source>
        <strain evidence="2">G11</strain>
    </source>
</reference>
<name>A0A9P6N6F0_9BASI</name>
<sequence>MILSYFELTFLLPFTLGGTFCHSSLRVHCVTHTVDNEVSHTGLRQADVSHGVSHAVCATYQTSTATFSFFITSPT</sequence>
<gene>
    <name evidence="2" type="ORF">CROQUDRAFT_396172</name>
</gene>
<proteinExistence type="predicted"/>
<feature type="chain" id="PRO_5040480622" description="Secreted protein" evidence="1">
    <location>
        <begin position="18"/>
        <end position="75"/>
    </location>
</feature>